<dbReference type="EMBL" id="CP014646">
    <property type="protein sequence ID" value="AMO37862.1"/>
    <property type="molecule type" value="Genomic_DNA"/>
</dbReference>
<protein>
    <submittedName>
        <fullName evidence="2">Peptidase</fullName>
    </submittedName>
</protein>
<dbReference type="SUPFAM" id="SSF56235">
    <property type="entry name" value="N-terminal nucleophile aminohydrolases (Ntn hydrolases)"/>
    <property type="match status" value="1"/>
</dbReference>
<evidence type="ECO:0000313" key="3">
    <source>
        <dbReference type="Proteomes" id="UP000036902"/>
    </source>
</evidence>
<gene>
    <name evidence="2" type="ORF">AC731_013500</name>
</gene>
<name>A0A127K7D9_9RHOO</name>
<dbReference type="CDD" id="cd03765">
    <property type="entry name" value="proteasome_beta_bacterial"/>
    <property type="match status" value="1"/>
</dbReference>
<organism evidence="2 3">
    <name type="scientific">Thauera humireducens</name>
    <dbReference type="NCBI Taxonomy" id="1134435"/>
    <lineage>
        <taxon>Bacteria</taxon>
        <taxon>Pseudomonadati</taxon>
        <taxon>Pseudomonadota</taxon>
        <taxon>Betaproteobacteria</taxon>
        <taxon>Rhodocyclales</taxon>
        <taxon>Zoogloeaceae</taxon>
        <taxon>Thauera</taxon>
    </lineage>
</organism>
<dbReference type="RefSeq" id="WP_048706850.1">
    <property type="nucleotide sequence ID" value="NZ_CP014646.1"/>
</dbReference>
<reference evidence="3" key="1">
    <citation type="submission" date="2016-03" db="EMBL/GenBank/DDBJ databases">
        <authorList>
            <person name="Ma C."/>
            <person name="Zhou S."/>
            <person name="Yang G."/>
        </authorList>
    </citation>
    <scope>NUCLEOTIDE SEQUENCE [LARGE SCALE GENOMIC DNA]</scope>
    <source>
        <strain evidence="3">SgZ-1</strain>
    </source>
</reference>
<proteinExistence type="predicted"/>
<dbReference type="Proteomes" id="UP000036902">
    <property type="component" value="Chromosome"/>
</dbReference>
<dbReference type="AlphaFoldDB" id="A0A127K7D9"/>
<dbReference type="InterPro" id="IPR016545">
    <property type="entry name" value="UCP009120_prtse"/>
</dbReference>
<dbReference type="Gene3D" id="3.60.20.10">
    <property type="entry name" value="Glutamine Phosphoribosylpyrophosphate, subunit 1, domain 1"/>
    <property type="match status" value="1"/>
</dbReference>
<dbReference type="Pfam" id="PF00227">
    <property type="entry name" value="Proteasome"/>
    <property type="match status" value="1"/>
</dbReference>
<dbReference type="GO" id="GO:0005839">
    <property type="term" value="C:proteasome core complex"/>
    <property type="evidence" value="ECO:0007669"/>
    <property type="project" value="InterPro"/>
</dbReference>
<dbReference type="STRING" id="1134435.AC731_013500"/>
<evidence type="ECO:0000313" key="2">
    <source>
        <dbReference type="EMBL" id="AMO37862.1"/>
    </source>
</evidence>
<dbReference type="InterPro" id="IPR001353">
    <property type="entry name" value="Proteasome_sua/b"/>
</dbReference>
<accession>A0A127K7D9</accession>
<dbReference type="KEGG" id="thu:AC731_013500"/>
<feature type="region of interest" description="Disordered" evidence="1">
    <location>
        <begin position="252"/>
        <end position="273"/>
    </location>
</feature>
<dbReference type="InterPro" id="IPR029055">
    <property type="entry name" value="Ntn_hydrolases_N"/>
</dbReference>
<evidence type="ECO:0000256" key="1">
    <source>
        <dbReference type="SAM" id="MobiDB-lite"/>
    </source>
</evidence>
<dbReference type="PIRSF" id="PIRSF009120">
    <property type="entry name" value="UCP009120_prtse"/>
    <property type="match status" value="1"/>
</dbReference>
<dbReference type="GO" id="GO:0051603">
    <property type="term" value="P:proteolysis involved in protein catabolic process"/>
    <property type="evidence" value="ECO:0007669"/>
    <property type="project" value="InterPro"/>
</dbReference>
<keyword evidence="3" id="KW-1185">Reference proteome</keyword>
<sequence>MTYCVAMCLDEGLVCLSDSRTNAGVDHINTFRKMTVFERPGDRVLVLMSAGNLAITQSVINILREHAAVQDRQSLWSAPTLFECARLVGDTIRRVHQRDAEALQQFGVDFNASFILCGQIADEPPRLFNIYAAGNFIEASSDTPYFQIGESKYGKPIIDRVVNCHTSLDEAAKCALISMDSTIRSNLSVGLPLDLLIYRRDGLKVTRHVSIDWDNPYFDMIHGQWGASLRRVFAELPDPDWTTWPQEIEPRPRIQDVPEAMLREPAAGDVSAD</sequence>